<protein>
    <submittedName>
        <fullName evidence="2">Uncharacterized protein</fullName>
    </submittedName>
</protein>
<sequence length="316" mass="32401">MGVPPSSDEEEELLADIVGAQPFPGADFAEVGAQTEHVTPILAFDAHDVAVQTADEVIFSSFVGDTSQEALATAIRALSREDRDRLVGALRLAEEQPLVDVAPTVGAGDPSSSSVPTLDLLDFTPGITPAPTGVVDPGPSPATARTFWEEQDATAVAEMAAAKPVPDDDLDAEPPTSLELFLDEQDAAAKAKTSSGPPASGASSSSAPGPGPKKPFKKAPPPALAQGLLVDKGGAAADTAFIRQEQMARSPAGLRLLHDGATYQDAIIARELAEQRQAADDAALARAKPKGATAALGGHRGRPTLWRPAGRSTASA</sequence>
<evidence type="ECO:0000256" key="1">
    <source>
        <dbReference type="SAM" id="MobiDB-lite"/>
    </source>
</evidence>
<organism evidence="2 3">
    <name type="scientific">Symbiodinium microadriaticum</name>
    <name type="common">Dinoflagellate</name>
    <name type="synonym">Zooxanthella microadriatica</name>
    <dbReference type="NCBI Taxonomy" id="2951"/>
    <lineage>
        <taxon>Eukaryota</taxon>
        <taxon>Sar</taxon>
        <taxon>Alveolata</taxon>
        <taxon>Dinophyceae</taxon>
        <taxon>Suessiales</taxon>
        <taxon>Symbiodiniaceae</taxon>
        <taxon>Symbiodinium</taxon>
    </lineage>
</organism>
<feature type="region of interest" description="Disordered" evidence="1">
    <location>
        <begin position="290"/>
        <end position="316"/>
    </location>
</feature>
<evidence type="ECO:0000313" key="3">
    <source>
        <dbReference type="Proteomes" id="UP000186817"/>
    </source>
</evidence>
<feature type="region of interest" description="Disordered" evidence="1">
    <location>
        <begin position="186"/>
        <end position="224"/>
    </location>
</feature>
<gene>
    <name evidence="2" type="ORF">AK812_SmicGene43124</name>
</gene>
<feature type="compositionally biased region" description="Low complexity" evidence="1">
    <location>
        <begin position="194"/>
        <end position="208"/>
    </location>
</feature>
<feature type="compositionally biased region" description="Pro residues" evidence="1">
    <location>
        <begin position="209"/>
        <end position="223"/>
    </location>
</feature>
<dbReference type="OrthoDB" id="10322156at2759"/>
<keyword evidence="3" id="KW-1185">Reference proteome</keyword>
<dbReference type="EMBL" id="LSRX01001893">
    <property type="protein sequence ID" value="OLP76890.1"/>
    <property type="molecule type" value="Genomic_DNA"/>
</dbReference>
<accession>A0A1Q9C1V9</accession>
<reference evidence="2 3" key="1">
    <citation type="submission" date="2016-02" db="EMBL/GenBank/DDBJ databases">
        <title>Genome analysis of coral dinoflagellate symbionts highlights evolutionary adaptations to a symbiotic lifestyle.</title>
        <authorList>
            <person name="Aranda M."/>
            <person name="Li Y."/>
            <person name="Liew Y.J."/>
            <person name="Baumgarten S."/>
            <person name="Simakov O."/>
            <person name="Wilson M."/>
            <person name="Piel J."/>
            <person name="Ashoor H."/>
            <person name="Bougouffa S."/>
            <person name="Bajic V.B."/>
            <person name="Ryu T."/>
            <person name="Ravasi T."/>
            <person name="Bayer T."/>
            <person name="Micklem G."/>
            <person name="Kim H."/>
            <person name="Bhak J."/>
            <person name="Lajeunesse T.C."/>
            <person name="Voolstra C.R."/>
        </authorList>
    </citation>
    <scope>NUCLEOTIDE SEQUENCE [LARGE SCALE GENOMIC DNA]</scope>
    <source>
        <strain evidence="2 3">CCMP2467</strain>
    </source>
</reference>
<evidence type="ECO:0000313" key="2">
    <source>
        <dbReference type="EMBL" id="OLP76890.1"/>
    </source>
</evidence>
<dbReference type="AlphaFoldDB" id="A0A1Q9C1V9"/>
<proteinExistence type="predicted"/>
<comment type="caution">
    <text evidence="2">The sequence shown here is derived from an EMBL/GenBank/DDBJ whole genome shotgun (WGS) entry which is preliminary data.</text>
</comment>
<dbReference type="Proteomes" id="UP000186817">
    <property type="component" value="Unassembled WGS sequence"/>
</dbReference>
<name>A0A1Q9C1V9_SYMMI</name>